<dbReference type="KEGG" id="scoe:CP976_01885"/>
<name>A0A5J6HTF7_STRC4</name>
<proteinExistence type="predicted"/>
<dbReference type="Proteomes" id="UP000326598">
    <property type="component" value="Chromosome"/>
</dbReference>
<sequence>MTMPTGDGSMTVRSPRVTDRLSVPVVSSRAIRARGAFAATVTVQACSRCSAPAGAVVRRVAASAVHSAATTVLIGTAM</sequence>
<dbReference type="AlphaFoldDB" id="A0A5J6HTF7"/>
<dbReference type="EMBL" id="CP023694">
    <property type="protein sequence ID" value="QEV23048.1"/>
    <property type="molecule type" value="Genomic_DNA"/>
</dbReference>
<organism evidence="1 2">
    <name type="scientific">Streptomyces coeruleorubidus</name>
    <dbReference type="NCBI Taxonomy" id="116188"/>
    <lineage>
        <taxon>Bacteria</taxon>
        <taxon>Bacillati</taxon>
        <taxon>Actinomycetota</taxon>
        <taxon>Actinomycetes</taxon>
        <taxon>Kitasatosporales</taxon>
        <taxon>Streptomycetaceae</taxon>
        <taxon>Streptomyces</taxon>
    </lineage>
</organism>
<evidence type="ECO:0000313" key="1">
    <source>
        <dbReference type="EMBL" id="QEV23048.1"/>
    </source>
</evidence>
<accession>A0A5J6HTF7</accession>
<protein>
    <submittedName>
        <fullName evidence="1">Uncharacterized protein</fullName>
    </submittedName>
</protein>
<reference evidence="1 2" key="1">
    <citation type="submission" date="2017-09" db="EMBL/GenBank/DDBJ databases">
        <authorList>
            <person name="Lee N."/>
            <person name="Cho B.-K."/>
        </authorList>
    </citation>
    <scope>NUCLEOTIDE SEQUENCE [LARGE SCALE GENOMIC DNA]</scope>
    <source>
        <strain evidence="1 2">ATCC 13740</strain>
    </source>
</reference>
<gene>
    <name evidence="1" type="ORF">CP976_01885</name>
</gene>
<evidence type="ECO:0000313" key="2">
    <source>
        <dbReference type="Proteomes" id="UP000326598"/>
    </source>
</evidence>